<dbReference type="EMBL" id="JACXAA010000007">
    <property type="protein sequence ID" value="MBD2755139.1"/>
    <property type="molecule type" value="Genomic_DNA"/>
</dbReference>
<protein>
    <submittedName>
        <fullName evidence="1">HAD family phosphatase</fullName>
    </submittedName>
</protein>
<gene>
    <name evidence="1" type="ORF">IC230_19720</name>
</gene>
<dbReference type="Proteomes" id="UP000653797">
    <property type="component" value="Unassembled WGS sequence"/>
</dbReference>
<dbReference type="Pfam" id="PF00702">
    <property type="entry name" value="Hydrolase"/>
    <property type="match status" value="1"/>
</dbReference>
<dbReference type="PANTHER" id="PTHR43611">
    <property type="entry name" value="ALPHA-D-GLUCOSE 1-PHOSPHATE PHOSPHATASE"/>
    <property type="match status" value="1"/>
</dbReference>
<comment type="caution">
    <text evidence="1">The sequence shown here is derived from an EMBL/GenBank/DDBJ whole genome shotgun (WGS) entry which is preliminary data.</text>
</comment>
<name>A0A927GET7_9BACT</name>
<dbReference type="SFLD" id="SFLDG01129">
    <property type="entry name" value="C1.5:_HAD__Beta-PGM__Phosphata"/>
    <property type="match status" value="1"/>
</dbReference>
<dbReference type="SFLD" id="SFLDS00003">
    <property type="entry name" value="Haloacid_Dehalogenase"/>
    <property type="match status" value="1"/>
</dbReference>
<keyword evidence="2" id="KW-1185">Reference proteome</keyword>
<proteinExistence type="predicted"/>
<dbReference type="InterPro" id="IPR023214">
    <property type="entry name" value="HAD_sf"/>
</dbReference>
<dbReference type="InterPro" id="IPR006439">
    <property type="entry name" value="HAD-SF_hydro_IA"/>
</dbReference>
<dbReference type="AlphaFoldDB" id="A0A927GET7"/>
<accession>A0A927GET7</accession>
<sequence>MTEIKTIIFDLGAVLIDWNPHYLYETIFEQEAERHHFFQTVCTSDWNEEQDGGRSLHEATELLVTQFPHYETAIRAFYGRYPEMLRGPIAGTVDILRELKESGNYGLYALTNWSAETFPVAQEQFDFLTWFDGIVVSGIEKDRKPFATFYHKLLRRYALNPAECLFIDDNLRNVKAAEELGIRSIHFTEPAALRSQLIQYDVLPE</sequence>
<dbReference type="Gene3D" id="3.40.50.1000">
    <property type="entry name" value="HAD superfamily/HAD-like"/>
    <property type="match status" value="1"/>
</dbReference>
<dbReference type="SUPFAM" id="SSF56784">
    <property type="entry name" value="HAD-like"/>
    <property type="match status" value="1"/>
</dbReference>
<evidence type="ECO:0000313" key="1">
    <source>
        <dbReference type="EMBL" id="MBD2755139.1"/>
    </source>
</evidence>
<dbReference type="NCBIfam" id="TIGR01509">
    <property type="entry name" value="HAD-SF-IA-v3"/>
    <property type="match status" value="1"/>
</dbReference>
<evidence type="ECO:0000313" key="2">
    <source>
        <dbReference type="Proteomes" id="UP000653797"/>
    </source>
</evidence>
<organism evidence="1 2">
    <name type="scientific">Spirosoma validum</name>
    <dbReference type="NCBI Taxonomy" id="2771355"/>
    <lineage>
        <taxon>Bacteria</taxon>
        <taxon>Pseudomonadati</taxon>
        <taxon>Bacteroidota</taxon>
        <taxon>Cytophagia</taxon>
        <taxon>Cytophagales</taxon>
        <taxon>Cytophagaceae</taxon>
        <taxon>Spirosoma</taxon>
    </lineage>
</organism>
<dbReference type="RefSeq" id="WP_191040757.1">
    <property type="nucleotide sequence ID" value="NZ_JACXAA010000007.1"/>
</dbReference>
<dbReference type="PANTHER" id="PTHR43611:SF3">
    <property type="entry name" value="FLAVIN MONONUCLEOTIDE HYDROLASE 1, CHLOROPLATIC"/>
    <property type="match status" value="1"/>
</dbReference>
<dbReference type="CDD" id="cd02603">
    <property type="entry name" value="HAD_sEH-N_like"/>
    <property type="match status" value="1"/>
</dbReference>
<dbReference type="InterPro" id="IPR036412">
    <property type="entry name" value="HAD-like_sf"/>
</dbReference>
<reference evidence="1" key="1">
    <citation type="submission" date="2020-09" db="EMBL/GenBank/DDBJ databases">
        <authorList>
            <person name="Kim M.K."/>
        </authorList>
    </citation>
    <scope>NUCLEOTIDE SEQUENCE</scope>
    <source>
        <strain evidence="1">BT704</strain>
    </source>
</reference>